<comment type="cofactor">
    <cofactor evidence="1">
        <name>Ca(2+)</name>
        <dbReference type="ChEBI" id="CHEBI:29108"/>
    </cofactor>
</comment>
<dbReference type="SMART" id="SM00634">
    <property type="entry name" value="BID_1"/>
    <property type="match status" value="1"/>
</dbReference>
<evidence type="ECO:0000256" key="5">
    <source>
        <dbReference type="ARBA" id="ARBA00022801"/>
    </source>
</evidence>
<dbReference type="SMART" id="SM00944">
    <property type="entry name" value="Pro-kuma_activ"/>
    <property type="match status" value="1"/>
</dbReference>
<feature type="domain" description="Peptidase S53" evidence="9">
    <location>
        <begin position="223"/>
        <end position="577"/>
    </location>
</feature>
<dbReference type="AlphaFoldDB" id="A0A6J7DB03"/>
<dbReference type="Pfam" id="PF02369">
    <property type="entry name" value="Big_1"/>
    <property type="match status" value="1"/>
</dbReference>
<evidence type="ECO:0000256" key="6">
    <source>
        <dbReference type="ARBA" id="ARBA00022825"/>
    </source>
</evidence>
<keyword evidence="4" id="KW-0479">Metal-binding</keyword>
<dbReference type="EMBL" id="CAFBLN010000015">
    <property type="protein sequence ID" value="CAB4866125.1"/>
    <property type="molecule type" value="Genomic_DNA"/>
</dbReference>
<dbReference type="Gene3D" id="3.40.50.200">
    <property type="entry name" value="Peptidase S8/S53 domain"/>
    <property type="match status" value="1"/>
</dbReference>
<dbReference type="Gene3D" id="2.60.40.10">
    <property type="entry name" value="Immunoglobulins"/>
    <property type="match status" value="1"/>
</dbReference>
<sequence length="1127" mass="115464">MRRRFEVVIATVAVCTMVLLTPLSAEAIVRPPSVHWISQGIASPLGATLLGQTPENTRVDLRVVLTPNHEDELQQFITDVSTPGNPHYRHFLTTAEFAERFGATPSTLNRVRNELRAAGLTVSESSPNKLVLRVTGHAKDVAAVFHTRLQQFRDQGGETASVATSRIGITAPIAAYVAGISGLNGFEHPHTTAVATNHSIVRPSLAAPTACSAANSAAAAQHEYLPSQIAHAYGLDTAYANGFNGAGHSVAVVEFASYYRSDITRYLTCFGLSNNVIDVVMNGGPPAGSAAEGGSEVALDIEQIASLAPGATIYNYMHPNDSNGFIDVFSKIANDHLAESVSVSWGLCEADISSAAEQPLLQQLAAQGQSVFVAAGDSGSSSCAYSEAPGDSSVTYSPVVDDPSNSPWVTGIGGLSVTSISPLVQTVWNGGCGSYQPCGGGGGFSSVYERPAWQVGPGVSLTNHRQVPDISVMADPRTGMLAYYAGSWQGFGGTSIGAPILGAMAAVGAQACGLTNLGFLNPRLYQMAISGTGITDVTTGSNDLYNTGSYSATSGYDVASGLGSPRPDTFLPALCGQAHSFTASRTGTGVKATWTFAYFSSGTTLTGGDDSITIHGLVSGGLSAATTDYTINGVHPNSVAVSGTEATLVLGGDIAPLAPVTVVAVGAINGTNPGTNVLEISDSNNVYTSFQSSLTSSVVSAISSTVSSSPGVGTTGATVRVTVLNAEQLPIAGIAVTLRAPAGVGVIPAARGVTDLQGVATFRIVTGNTGRVAITAVAGGVSAAAVSTTFINTWRSTTSSIPSAMGTIVGVPASSTNCGTVLRTSKNLLYSTLPAVASVLVTSKGVSRVPSVASDPDVIDNPAGGCLVSYVGKDFKVRLVAIANGRAVTTILNTTTATKAAIASPGITVDRGLIYIANISATGYLYVTMVNGTIVTSSNVSTLNGMPKVIGGGYALAQAVAITSEGPAVVLRIGRDISLFTYNTTFHSWSGVDISGWARWTLGTSIAFTGNPTLAGGSKLAVYARTTKTHLIELLPITSSDGSWMTDDLTATYRTLTPQSDVVVFGTTTRQLAAMVAGHVTILSENGPASETWIPVTISLSGTKSLFAYGSGGLGATLKATLARFTS</sequence>
<evidence type="ECO:0000256" key="8">
    <source>
        <dbReference type="ARBA" id="ARBA00023145"/>
    </source>
</evidence>
<dbReference type="GO" id="GO:0006508">
    <property type="term" value="P:proteolysis"/>
    <property type="evidence" value="ECO:0007669"/>
    <property type="project" value="UniProtKB-KW"/>
</dbReference>
<comment type="similarity">
    <text evidence="2">Belongs to the intimin/invasin family.</text>
</comment>
<dbReference type="PANTHER" id="PTHR14218">
    <property type="entry name" value="PROTEASE S8 TRIPEPTIDYL PEPTIDASE I CLN2"/>
    <property type="match status" value="1"/>
</dbReference>
<name>A0A6J7DB03_9ZZZZ</name>
<dbReference type="InterPro" id="IPR030400">
    <property type="entry name" value="Sedolisin_dom"/>
</dbReference>
<keyword evidence="7" id="KW-0106">Calcium</keyword>
<evidence type="ECO:0000256" key="3">
    <source>
        <dbReference type="ARBA" id="ARBA00022670"/>
    </source>
</evidence>
<dbReference type="InterPro" id="IPR015366">
    <property type="entry name" value="S53_propep"/>
</dbReference>
<reference evidence="10" key="1">
    <citation type="submission" date="2020-05" db="EMBL/GenBank/DDBJ databases">
        <authorList>
            <person name="Chiriac C."/>
            <person name="Salcher M."/>
            <person name="Ghai R."/>
            <person name="Kavagutti S V."/>
        </authorList>
    </citation>
    <scope>NUCLEOTIDE SEQUENCE</scope>
</reference>
<evidence type="ECO:0000256" key="1">
    <source>
        <dbReference type="ARBA" id="ARBA00001913"/>
    </source>
</evidence>
<evidence type="ECO:0000256" key="4">
    <source>
        <dbReference type="ARBA" id="ARBA00022723"/>
    </source>
</evidence>
<dbReference type="InterPro" id="IPR003344">
    <property type="entry name" value="Big_1_dom"/>
</dbReference>
<keyword evidence="6" id="KW-0720">Serine protease</keyword>
<dbReference type="SUPFAM" id="SSF52743">
    <property type="entry name" value="Subtilisin-like"/>
    <property type="match status" value="1"/>
</dbReference>
<keyword evidence="5" id="KW-0378">Hydrolase</keyword>
<protein>
    <submittedName>
        <fullName evidence="10">Unannotated protein</fullName>
    </submittedName>
</protein>
<keyword evidence="3" id="KW-0645">Protease</keyword>
<accession>A0A6J7DB03</accession>
<dbReference type="InterPro" id="IPR050819">
    <property type="entry name" value="Tripeptidyl-peptidase_I"/>
</dbReference>
<evidence type="ECO:0000256" key="2">
    <source>
        <dbReference type="ARBA" id="ARBA00010116"/>
    </source>
</evidence>
<keyword evidence="8" id="KW-0865">Zymogen</keyword>
<dbReference type="InterPro" id="IPR008964">
    <property type="entry name" value="Invasin/intimin_cell_adhesion"/>
</dbReference>
<dbReference type="GO" id="GO:0004252">
    <property type="term" value="F:serine-type endopeptidase activity"/>
    <property type="evidence" value="ECO:0007669"/>
    <property type="project" value="InterPro"/>
</dbReference>
<evidence type="ECO:0000256" key="7">
    <source>
        <dbReference type="ARBA" id="ARBA00022837"/>
    </source>
</evidence>
<dbReference type="PANTHER" id="PTHR14218:SF15">
    <property type="entry name" value="TRIPEPTIDYL-PEPTIDASE 1"/>
    <property type="match status" value="1"/>
</dbReference>
<dbReference type="SUPFAM" id="SSF49373">
    <property type="entry name" value="Invasin/intimin cell-adhesion fragments"/>
    <property type="match status" value="1"/>
</dbReference>
<dbReference type="Pfam" id="PF09286">
    <property type="entry name" value="Pro-kuma_activ"/>
    <property type="match status" value="1"/>
</dbReference>
<dbReference type="CDD" id="cd11377">
    <property type="entry name" value="Pro-peptidase_S53"/>
    <property type="match status" value="1"/>
</dbReference>
<dbReference type="CDD" id="cd04056">
    <property type="entry name" value="Peptidases_S53"/>
    <property type="match status" value="1"/>
</dbReference>
<gene>
    <name evidence="10" type="ORF">UFOPK3381_00531</name>
</gene>
<dbReference type="InterPro" id="IPR036852">
    <property type="entry name" value="Peptidase_S8/S53_dom_sf"/>
</dbReference>
<dbReference type="SUPFAM" id="SSF54897">
    <property type="entry name" value="Protease propeptides/inhibitors"/>
    <property type="match status" value="1"/>
</dbReference>
<organism evidence="10">
    <name type="scientific">freshwater metagenome</name>
    <dbReference type="NCBI Taxonomy" id="449393"/>
    <lineage>
        <taxon>unclassified sequences</taxon>
        <taxon>metagenomes</taxon>
        <taxon>ecological metagenomes</taxon>
    </lineage>
</organism>
<dbReference type="GO" id="GO:0046872">
    <property type="term" value="F:metal ion binding"/>
    <property type="evidence" value="ECO:0007669"/>
    <property type="project" value="UniProtKB-KW"/>
</dbReference>
<proteinExistence type="inferred from homology"/>
<dbReference type="InterPro" id="IPR013783">
    <property type="entry name" value="Ig-like_fold"/>
</dbReference>
<evidence type="ECO:0000259" key="9">
    <source>
        <dbReference type="PROSITE" id="PS51695"/>
    </source>
</evidence>
<dbReference type="PROSITE" id="PS51695">
    <property type="entry name" value="SEDOLISIN"/>
    <property type="match status" value="1"/>
</dbReference>
<evidence type="ECO:0000313" key="10">
    <source>
        <dbReference type="EMBL" id="CAB4866125.1"/>
    </source>
</evidence>
<dbReference type="GO" id="GO:0008240">
    <property type="term" value="F:tripeptidyl-peptidase activity"/>
    <property type="evidence" value="ECO:0007669"/>
    <property type="project" value="TreeGrafter"/>
</dbReference>